<evidence type="ECO:0000256" key="1">
    <source>
        <dbReference type="ARBA" id="ARBA00008482"/>
    </source>
</evidence>
<dbReference type="PROSITE" id="PS50250">
    <property type="entry name" value="PCI"/>
    <property type="match status" value="1"/>
</dbReference>
<dbReference type="InterPro" id="IPR045237">
    <property type="entry name" value="COPS7/eIF3m"/>
</dbReference>
<accession>A0A1B7SLY5</accession>
<feature type="coiled-coil region" evidence="2">
    <location>
        <begin position="394"/>
        <end position="421"/>
    </location>
</feature>
<dbReference type="RefSeq" id="XP_018212306.1">
    <property type="nucleotide sequence ID" value="XM_018357215.1"/>
</dbReference>
<evidence type="ECO:0000313" key="4">
    <source>
        <dbReference type="Proteomes" id="UP000788993"/>
    </source>
</evidence>
<dbReference type="SMART" id="SM00088">
    <property type="entry name" value="PINT"/>
    <property type="match status" value="1"/>
</dbReference>
<reference evidence="3" key="2">
    <citation type="submission" date="2021-01" db="EMBL/GenBank/DDBJ databases">
        <authorList>
            <person name="Schikora-Tamarit M.A."/>
        </authorList>
    </citation>
    <scope>NUCLEOTIDE SEQUENCE</scope>
    <source>
        <strain evidence="3">NCAIM Y.01608</strain>
    </source>
</reference>
<organism evidence="3 4">
    <name type="scientific">Ogataea polymorpha</name>
    <dbReference type="NCBI Taxonomy" id="460523"/>
    <lineage>
        <taxon>Eukaryota</taxon>
        <taxon>Fungi</taxon>
        <taxon>Dikarya</taxon>
        <taxon>Ascomycota</taxon>
        <taxon>Saccharomycotina</taxon>
        <taxon>Pichiomycetes</taxon>
        <taxon>Pichiales</taxon>
        <taxon>Pichiaceae</taxon>
        <taxon>Ogataea</taxon>
    </lineage>
</organism>
<gene>
    <name evidence="3" type="ORF">OGATHE_002942</name>
</gene>
<comment type="similarity">
    <text evidence="1">Belongs to the CSN7/EIF3M family. CSN7 subfamily.</text>
</comment>
<name>A0A1B7SLY5_9ASCO</name>
<dbReference type="InterPro" id="IPR000717">
    <property type="entry name" value="PCI_dom"/>
</dbReference>
<dbReference type="Proteomes" id="UP000788993">
    <property type="component" value="Unassembled WGS sequence"/>
</dbReference>
<reference evidence="3" key="1">
    <citation type="journal article" date="2021" name="Open Biol.">
        <title>Shared evolutionary footprints suggest mitochondrial oxidative damage underlies multiple complex I losses in fungi.</title>
        <authorList>
            <person name="Schikora-Tamarit M.A."/>
            <person name="Marcet-Houben M."/>
            <person name="Nosek J."/>
            <person name="Gabaldon T."/>
        </authorList>
    </citation>
    <scope>NUCLEOTIDE SEQUENCE</scope>
    <source>
        <strain evidence="3">NCAIM Y.01608</strain>
    </source>
</reference>
<protein>
    <submittedName>
        <fullName evidence="3">Uncharacterized protein</fullName>
    </submittedName>
</protein>
<evidence type="ECO:0000256" key="2">
    <source>
        <dbReference type="SAM" id="Coils"/>
    </source>
</evidence>
<sequence length="423" mass="48217">MFTIVSERFAGECAVEYAAILDSELKTEYKSGFETLAEQENKQELLAKVLESSRELAKLSDKVFEPTFNLLLHLIDILRSELDMSLEQQLSAILPEIQKVDVVPDDVLSKDRSSIRVSSLVSVLSNLFNFVPPQSQLRVQVLKDILSIVSKHSLLNVAGPLAQHLKVWLTDCNASSEDIKSIYLQVIEQLFKDQNDEQAVSLFKELIQLCGSSLSTSEYSQFFIHTLNSTVYINLDSIDFEPLQHDSVLYNLLSIYKDSNLEDLATLSKDISSYNINIDNLTNKLKLVAVTRIASKKNHLSYAEISDELHIALDQVEEFLIKCIKSGLIAGRLDQDKEQFYIHKVSKLNSTSKEDWEFISSRLAGWTSQIAKLQTAIESVQSRRGKRVPPPQVLQKFYQQKQELKEQKEQLQQEREKEAQQIM</sequence>
<dbReference type="Pfam" id="PF01399">
    <property type="entry name" value="PCI"/>
    <property type="match status" value="1"/>
</dbReference>
<dbReference type="OrthoDB" id="10267031at2759"/>
<dbReference type="GO" id="GO:0005852">
    <property type="term" value="C:eukaryotic translation initiation factor 3 complex"/>
    <property type="evidence" value="ECO:0007669"/>
    <property type="project" value="TreeGrafter"/>
</dbReference>
<dbReference type="EMBL" id="JAEUBD010000983">
    <property type="protein sequence ID" value="KAH3670129.1"/>
    <property type="molecule type" value="Genomic_DNA"/>
</dbReference>
<comment type="caution">
    <text evidence="3">The sequence shown here is derived from an EMBL/GenBank/DDBJ whole genome shotgun (WGS) entry which is preliminary data.</text>
</comment>
<dbReference type="AlphaFoldDB" id="A0A1B7SLY5"/>
<keyword evidence="4" id="KW-1185">Reference proteome</keyword>
<dbReference type="PANTHER" id="PTHR15350">
    <property type="entry name" value="COP9 SIGNALOSOME COMPLEX SUBUNIT 7/DENDRITIC CELL PROTEIN GA17"/>
    <property type="match status" value="1"/>
</dbReference>
<evidence type="ECO:0000313" key="3">
    <source>
        <dbReference type="EMBL" id="KAH3670129.1"/>
    </source>
</evidence>
<keyword evidence="2" id="KW-0175">Coiled coil</keyword>
<proteinExistence type="inferred from homology"/>
<dbReference type="GO" id="GO:0002183">
    <property type="term" value="P:cytoplasmic translational initiation"/>
    <property type="evidence" value="ECO:0007669"/>
    <property type="project" value="TreeGrafter"/>
</dbReference>
<dbReference type="PANTHER" id="PTHR15350:SF2">
    <property type="entry name" value="EUKARYOTIC TRANSLATION INITIATION FACTOR 3 SUBUNIT M"/>
    <property type="match status" value="1"/>
</dbReference>